<evidence type="ECO:0000256" key="7">
    <source>
        <dbReference type="ARBA" id="ARBA00022695"/>
    </source>
</evidence>
<keyword evidence="4 15" id="KW-0285">Flavoprotein</keyword>
<dbReference type="GO" id="GO:0008531">
    <property type="term" value="F:riboflavin kinase activity"/>
    <property type="evidence" value="ECO:0007669"/>
    <property type="project" value="UniProtKB-UniRule"/>
</dbReference>
<accession>A0AA96WDN3</accession>
<dbReference type="EC" id="2.7.1.26" evidence="15"/>
<evidence type="ECO:0000256" key="6">
    <source>
        <dbReference type="ARBA" id="ARBA00022679"/>
    </source>
</evidence>
<organism evidence="17">
    <name type="scientific">Leptolyngbya sp. NK1-12</name>
    <dbReference type="NCBI Taxonomy" id="2547451"/>
    <lineage>
        <taxon>Bacteria</taxon>
        <taxon>Bacillati</taxon>
        <taxon>Cyanobacteriota</taxon>
        <taxon>Cyanophyceae</taxon>
        <taxon>Leptolyngbyales</taxon>
        <taxon>Leptolyngbyaceae</taxon>
        <taxon>Leptolyngbya group</taxon>
        <taxon>Leptolyngbya</taxon>
    </lineage>
</organism>
<comment type="function">
    <text evidence="1">Catalyzes the phosphorylation of riboflavin to FMN followed by the adenylation of FMN to FAD.</text>
</comment>
<keyword evidence="12" id="KW-0511">Multifunctional enzyme</keyword>
<protein>
    <recommendedName>
        <fullName evidence="15">Riboflavin biosynthesis protein</fullName>
    </recommendedName>
    <domain>
        <recommendedName>
            <fullName evidence="15">Riboflavin kinase</fullName>
            <ecNumber evidence="15">2.7.1.26</ecNumber>
        </recommendedName>
        <alternativeName>
            <fullName evidence="15">Flavokinase</fullName>
        </alternativeName>
    </domain>
    <domain>
        <recommendedName>
            <fullName evidence="15">FMN adenylyltransferase</fullName>
            <ecNumber evidence="15">2.7.7.2</ecNumber>
        </recommendedName>
        <alternativeName>
            <fullName evidence="15">FAD pyrophosphorylase</fullName>
        </alternativeName>
        <alternativeName>
            <fullName evidence="15">FAD synthase</fullName>
        </alternativeName>
    </domain>
</protein>
<evidence type="ECO:0000256" key="11">
    <source>
        <dbReference type="ARBA" id="ARBA00022840"/>
    </source>
</evidence>
<dbReference type="PIRSF" id="PIRSF004491">
    <property type="entry name" value="FAD_Synth"/>
    <property type="match status" value="1"/>
</dbReference>
<evidence type="ECO:0000256" key="14">
    <source>
        <dbReference type="ARBA" id="ARBA00049494"/>
    </source>
</evidence>
<sequence length="330" mass="36268">MWITSSLETIKTPTVIALGNFDGVHRGHQRVIEPVAVAARVGLPVLAGAVHGVSSETGSFGTDAAPIPTVVTFYPHPQEFFTGQRRLLLTPISEKAQYLQTLGIEQLVLLPFDWALANLTPQEFVEQILVERLQARWISVGQDFRFGRKRAGTIADLQRIAAQYGIPVEVASLHLHQGERISSSAIRQALSQGDLNRANQLLGRPYTLVGEVITGKQLGRTIGFPTANLQLPDDKFLPCCGVYSVWVKSAELGQQPGVMNIGYRPTVDGQQISVEVHLLDWSGDLYGQTLTVSLEQFLRPEQKFTSLDDLKAQIQRDAEQARLGLAAQQV</sequence>
<keyword evidence="5 15" id="KW-0288">FMN</keyword>
<reference evidence="17" key="1">
    <citation type="submission" date="2020-05" db="EMBL/GenBank/DDBJ databases">
        <authorList>
            <person name="Zhu T."/>
            <person name="Keshari N."/>
            <person name="Lu X."/>
        </authorList>
    </citation>
    <scope>NUCLEOTIDE SEQUENCE</scope>
    <source>
        <strain evidence="17">NK1-12</strain>
    </source>
</reference>
<evidence type="ECO:0000256" key="1">
    <source>
        <dbReference type="ARBA" id="ARBA00002121"/>
    </source>
</evidence>
<dbReference type="NCBIfam" id="NF004162">
    <property type="entry name" value="PRK05627.1-5"/>
    <property type="match status" value="1"/>
</dbReference>
<evidence type="ECO:0000256" key="2">
    <source>
        <dbReference type="ARBA" id="ARBA00004726"/>
    </source>
</evidence>
<evidence type="ECO:0000256" key="3">
    <source>
        <dbReference type="ARBA" id="ARBA00005201"/>
    </source>
</evidence>
<evidence type="ECO:0000256" key="9">
    <source>
        <dbReference type="ARBA" id="ARBA00022777"/>
    </source>
</evidence>
<keyword evidence="8 15" id="KW-0547">Nucleotide-binding</keyword>
<dbReference type="InterPro" id="IPR015864">
    <property type="entry name" value="FAD_synthase"/>
</dbReference>
<dbReference type="PANTHER" id="PTHR22749">
    <property type="entry name" value="RIBOFLAVIN KINASE/FMN ADENYLYLTRANSFERASE"/>
    <property type="match status" value="1"/>
</dbReference>
<keyword evidence="9 15" id="KW-0418">Kinase</keyword>
<dbReference type="FunFam" id="2.40.30.30:FF:000003">
    <property type="entry name" value="Riboflavin biosynthesis protein"/>
    <property type="match status" value="1"/>
</dbReference>
<dbReference type="SUPFAM" id="SSF82114">
    <property type="entry name" value="Riboflavin kinase-like"/>
    <property type="match status" value="1"/>
</dbReference>
<keyword evidence="10 15" id="KW-0274">FAD</keyword>
<dbReference type="RefSeq" id="WP_316434980.1">
    <property type="nucleotide sequence ID" value="NZ_CP053586.1"/>
</dbReference>
<dbReference type="AlphaFoldDB" id="A0AA96WDN3"/>
<feature type="domain" description="Riboflavin kinase" evidence="16">
    <location>
        <begin position="201"/>
        <end position="326"/>
    </location>
</feature>
<evidence type="ECO:0000259" key="16">
    <source>
        <dbReference type="SMART" id="SM00904"/>
    </source>
</evidence>
<dbReference type="EC" id="2.7.7.2" evidence="15"/>
<evidence type="ECO:0000256" key="13">
    <source>
        <dbReference type="ARBA" id="ARBA00047880"/>
    </source>
</evidence>
<dbReference type="SUPFAM" id="SSF52374">
    <property type="entry name" value="Nucleotidylyl transferase"/>
    <property type="match status" value="1"/>
</dbReference>
<comment type="pathway">
    <text evidence="2 15">Cofactor biosynthesis; FAD biosynthesis; FAD from FMN: step 1/1.</text>
</comment>
<evidence type="ECO:0000256" key="5">
    <source>
        <dbReference type="ARBA" id="ARBA00022643"/>
    </source>
</evidence>
<dbReference type="PANTHER" id="PTHR22749:SF6">
    <property type="entry name" value="RIBOFLAVIN KINASE"/>
    <property type="match status" value="1"/>
</dbReference>
<comment type="catalytic activity">
    <reaction evidence="13 15">
        <text>riboflavin + ATP = FMN + ADP + H(+)</text>
        <dbReference type="Rhea" id="RHEA:14357"/>
        <dbReference type="ChEBI" id="CHEBI:15378"/>
        <dbReference type="ChEBI" id="CHEBI:30616"/>
        <dbReference type="ChEBI" id="CHEBI:57986"/>
        <dbReference type="ChEBI" id="CHEBI:58210"/>
        <dbReference type="ChEBI" id="CHEBI:456216"/>
        <dbReference type="EC" id="2.7.1.26"/>
    </reaction>
</comment>
<dbReference type="EMBL" id="CP053586">
    <property type="protein sequence ID" value="WNZ23348.1"/>
    <property type="molecule type" value="Genomic_DNA"/>
</dbReference>
<evidence type="ECO:0000313" key="17">
    <source>
        <dbReference type="EMBL" id="WNZ23348.1"/>
    </source>
</evidence>
<dbReference type="Pfam" id="PF01687">
    <property type="entry name" value="Flavokinase"/>
    <property type="match status" value="1"/>
</dbReference>
<dbReference type="NCBIfam" id="TIGR00083">
    <property type="entry name" value="ribF"/>
    <property type="match status" value="1"/>
</dbReference>
<evidence type="ECO:0000256" key="10">
    <source>
        <dbReference type="ARBA" id="ARBA00022827"/>
    </source>
</evidence>
<dbReference type="InterPro" id="IPR002606">
    <property type="entry name" value="Riboflavin_kinase_bac"/>
</dbReference>
<dbReference type="Gene3D" id="2.40.30.30">
    <property type="entry name" value="Riboflavin kinase-like"/>
    <property type="match status" value="1"/>
</dbReference>
<keyword evidence="6 15" id="KW-0808">Transferase</keyword>
<keyword evidence="7 15" id="KW-0548">Nucleotidyltransferase</keyword>
<name>A0AA96WDN3_9CYAN</name>
<evidence type="ECO:0000256" key="8">
    <source>
        <dbReference type="ARBA" id="ARBA00022741"/>
    </source>
</evidence>
<dbReference type="NCBIfam" id="NF004160">
    <property type="entry name" value="PRK05627.1-3"/>
    <property type="match status" value="1"/>
</dbReference>
<evidence type="ECO:0000256" key="4">
    <source>
        <dbReference type="ARBA" id="ARBA00022630"/>
    </source>
</evidence>
<gene>
    <name evidence="17" type="ORF">HJG54_11115</name>
</gene>
<comment type="similarity">
    <text evidence="15">Belongs to the ribF family.</text>
</comment>
<proteinExistence type="inferred from homology"/>
<dbReference type="GO" id="GO:0009398">
    <property type="term" value="P:FMN biosynthetic process"/>
    <property type="evidence" value="ECO:0007669"/>
    <property type="project" value="UniProtKB-UniRule"/>
</dbReference>
<dbReference type="Gene3D" id="3.40.50.620">
    <property type="entry name" value="HUPs"/>
    <property type="match status" value="1"/>
</dbReference>
<evidence type="ECO:0000256" key="15">
    <source>
        <dbReference type="PIRNR" id="PIRNR004491"/>
    </source>
</evidence>
<dbReference type="GO" id="GO:0005524">
    <property type="term" value="F:ATP binding"/>
    <property type="evidence" value="ECO:0007669"/>
    <property type="project" value="UniProtKB-UniRule"/>
</dbReference>
<dbReference type="InterPro" id="IPR015865">
    <property type="entry name" value="Riboflavin_kinase_bac/euk"/>
</dbReference>
<comment type="pathway">
    <text evidence="3 15">Cofactor biosynthesis; FMN biosynthesis; FMN from riboflavin (ATP route): step 1/1.</text>
</comment>
<dbReference type="GO" id="GO:0006747">
    <property type="term" value="P:FAD biosynthetic process"/>
    <property type="evidence" value="ECO:0007669"/>
    <property type="project" value="UniProtKB-UniRule"/>
</dbReference>
<evidence type="ECO:0000256" key="12">
    <source>
        <dbReference type="ARBA" id="ARBA00023268"/>
    </source>
</evidence>
<dbReference type="GO" id="GO:0009231">
    <property type="term" value="P:riboflavin biosynthetic process"/>
    <property type="evidence" value="ECO:0007669"/>
    <property type="project" value="InterPro"/>
</dbReference>
<dbReference type="InterPro" id="IPR023465">
    <property type="entry name" value="Riboflavin_kinase_dom_sf"/>
</dbReference>
<dbReference type="Pfam" id="PF06574">
    <property type="entry name" value="FAD_syn"/>
    <property type="match status" value="2"/>
</dbReference>
<dbReference type="GO" id="GO:0003919">
    <property type="term" value="F:FMN adenylyltransferase activity"/>
    <property type="evidence" value="ECO:0007669"/>
    <property type="project" value="UniProtKB-UniRule"/>
</dbReference>
<dbReference type="InterPro" id="IPR023468">
    <property type="entry name" value="Riboflavin_kinase"/>
</dbReference>
<keyword evidence="11 15" id="KW-0067">ATP-binding</keyword>
<dbReference type="SMART" id="SM00904">
    <property type="entry name" value="Flavokinase"/>
    <property type="match status" value="1"/>
</dbReference>
<comment type="catalytic activity">
    <reaction evidence="14 15">
        <text>FMN + ATP + H(+) = FAD + diphosphate</text>
        <dbReference type="Rhea" id="RHEA:17237"/>
        <dbReference type="ChEBI" id="CHEBI:15378"/>
        <dbReference type="ChEBI" id="CHEBI:30616"/>
        <dbReference type="ChEBI" id="CHEBI:33019"/>
        <dbReference type="ChEBI" id="CHEBI:57692"/>
        <dbReference type="ChEBI" id="CHEBI:58210"/>
        <dbReference type="EC" id="2.7.7.2"/>
    </reaction>
</comment>
<dbReference type="InterPro" id="IPR014729">
    <property type="entry name" value="Rossmann-like_a/b/a_fold"/>
</dbReference>
<dbReference type="CDD" id="cd02064">
    <property type="entry name" value="FAD_synthetase_N"/>
    <property type="match status" value="1"/>
</dbReference>